<dbReference type="PANTHER" id="PTHR43639:SF1">
    <property type="entry name" value="SHORT-CHAIN DEHYDROGENASE_REDUCTASE FAMILY PROTEIN"/>
    <property type="match status" value="1"/>
</dbReference>
<dbReference type="RefSeq" id="WP_319154618.1">
    <property type="nucleotide sequence ID" value="NZ_CP138359.1"/>
</dbReference>
<evidence type="ECO:0000256" key="1">
    <source>
        <dbReference type="ARBA" id="ARBA00006484"/>
    </source>
</evidence>
<comment type="similarity">
    <text evidence="1">Belongs to the short-chain dehydrogenases/reductases (SDR) family.</text>
</comment>
<dbReference type="InterPro" id="IPR036291">
    <property type="entry name" value="NAD(P)-bd_dom_sf"/>
</dbReference>
<dbReference type="Pfam" id="PF13561">
    <property type="entry name" value="adh_short_C2"/>
    <property type="match status" value="1"/>
</dbReference>
<dbReference type="CDD" id="cd05233">
    <property type="entry name" value="SDR_c"/>
    <property type="match status" value="1"/>
</dbReference>
<dbReference type="EMBL" id="CP138359">
    <property type="protein sequence ID" value="WPF80771.1"/>
    <property type="molecule type" value="Genomic_DNA"/>
</dbReference>
<feature type="domain" description="Ketoreductase" evidence="3">
    <location>
        <begin position="6"/>
        <end position="189"/>
    </location>
</feature>
<dbReference type="SUPFAM" id="SSF51735">
    <property type="entry name" value="NAD(P)-binding Rossmann-fold domains"/>
    <property type="match status" value="1"/>
</dbReference>
<dbReference type="Proteomes" id="UP001304340">
    <property type="component" value="Chromosome"/>
</dbReference>
<dbReference type="KEGG" id="sbil:SANBI_002000"/>
<dbReference type="Gene3D" id="3.40.50.720">
    <property type="entry name" value="NAD(P)-binding Rossmann-like Domain"/>
    <property type="match status" value="1"/>
</dbReference>
<organism evidence="4 5">
    <name type="scientific">Sanguibacter biliveldensis</name>
    <dbReference type="NCBI Taxonomy" id="3030830"/>
    <lineage>
        <taxon>Bacteria</taxon>
        <taxon>Bacillati</taxon>
        <taxon>Actinomycetota</taxon>
        <taxon>Actinomycetes</taxon>
        <taxon>Micrococcales</taxon>
        <taxon>Sanguibacteraceae</taxon>
        <taxon>Sanguibacter</taxon>
    </lineage>
</organism>
<dbReference type="InterPro" id="IPR020904">
    <property type="entry name" value="Sc_DH/Rdtase_CS"/>
</dbReference>
<evidence type="ECO:0000259" key="3">
    <source>
        <dbReference type="SMART" id="SM00822"/>
    </source>
</evidence>
<gene>
    <name evidence="4" type="ORF">SANBI_002000</name>
</gene>
<dbReference type="PRINTS" id="PR00080">
    <property type="entry name" value="SDRFAMILY"/>
</dbReference>
<evidence type="ECO:0000256" key="2">
    <source>
        <dbReference type="ARBA" id="ARBA00023002"/>
    </source>
</evidence>
<evidence type="ECO:0000313" key="5">
    <source>
        <dbReference type="Proteomes" id="UP001304340"/>
    </source>
</evidence>
<dbReference type="PANTHER" id="PTHR43639">
    <property type="entry name" value="OXIDOREDUCTASE, SHORT-CHAIN DEHYDROGENASE/REDUCTASE FAMILY (AFU_ORTHOLOGUE AFUA_5G02870)"/>
    <property type="match status" value="1"/>
</dbReference>
<accession>A0AAF0Z483</accession>
<dbReference type="AlphaFoldDB" id="A0AAF0Z483"/>
<dbReference type="GO" id="GO:0016491">
    <property type="term" value="F:oxidoreductase activity"/>
    <property type="evidence" value="ECO:0007669"/>
    <property type="project" value="UniProtKB-KW"/>
</dbReference>
<protein>
    <submittedName>
        <fullName evidence="4">SDR family NAD(P)-dependent oxidoreductase</fullName>
    </submittedName>
</protein>
<dbReference type="InterPro" id="IPR002347">
    <property type="entry name" value="SDR_fam"/>
</dbReference>
<keyword evidence="5" id="KW-1185">Reference proteome</keyword>
<proteinExistence type="inferred from homology"/>
<dbReference type="PRINTS" id="PR00081">
    <property type="entry name" value="GDHRDH"/>
</dbReference>
<dbReference type="PROSITE" id="PS00061">
    <property type="entry name" value="ADH_SHORT"/>
    <property type="match status" value="1"/>
</dbReference>
<sequence>MTEEQSAVLVTGASGGIGAATARLLLDRGHDVVAHHGRRREAVDALVSHAESMGRRCWPVQADLGEMSGVQHLVSEVDRLLVEHDSLPLKGLVNNAAKLLGPSFDAADPDDFDLYLAINARAPFFLTQQLSRRMTTGGSIVNVSSAGVHFSSPGDIVYAMSKAAVEALTRHAAEALAPRGIRINAVVPGFTDNGHPAFQDPAIRTYMAGFSVLDDVAAVEDVARAIGFLLSEDSRRTTGTLLDVSGGSTLGARPRTAGKVSLRSVVEEVAPLVPAPGASAQDEHVG</sequence>
<dbReference type="SMART" id="SM00822">
    <property type="entry name" value="PKS_KR"/>
    <property type="match status" value="1"/>
</dbReference>
<dbReference type="InterPro" id="IPR057326">
    <property type="entry name" value="KR_dom"/>
</dbReference>
<reference evidence="5" key="1">
    <citation type="submission" date="2023-11" db="EMBL/GenBank/DDBJ databases">
        <authorList>
            <person name="Helweg L.P."/>
            <person name="Kiel A."/>
            <person name="Hitz F."/>
            <person name="Ruckert-Reed C."/>
            <person name="Busche T."/>
            <person name="Kaltschmidt B."/>
            <person name="Kaltschmidt C."/>
        </authorList>
    </citation>
    <scope>NUCLEOTIDE SEQUENCE [LARGE SCALE GENOMIC DNA]</scope>
    <source>
        <strain evidence="5">4.1</strain>
    </source>
</reference>
<name>A0AAF0Z483_9MICO</name>
<keyword evidence="2" id="KW-0560">Oxidoreductase</keyword>
<evidence type="ECO:0000313" key="4">
    <source>
        <dbReference type="EMBL" id="WPF80771.1"/>
    </source>
</evidence>